<dbReference type="RefSeq" id="XP_060434598.1">
    <property type="nucleotide sequence ID" value="XM_060566692.1"/>
</dbReference>
<dbReference type="AlphaFoldDB" id="A0AAJ0AV18"/>
<keyword evidence="1" id="KW-0812">Transmembrane</keyword>
<dbReference type="Proteomes" id="UP001224890">
    <property type="component" value="Unassembled WGS sequence"/>
</dbReference>
<evidence type="ECO:0000313" key="2">
    <source>
        <dbReference type="EMBL" id="KAK1690903.1"/>
    </source>
</evidence>
<accession>A0AAJ0AV18</accession>
<gene>
    <name evidence="2" type="ORF">BDP55DRAFT_312426</name>
</gene>
<protein>
    <submittedName>
        <fullName evidence="2">Uncharacterized protein</fullName>
    </submittedName>
</protein>
<comment type="caution">
    <text evidence="2">The sequence shown here is derived from an EMBL/GenBank/DDBJ whole genome shotgun (WGS) entry which is preliminary data.</text>
</comment>
<keyword evidence="1" id="KW-0472">Membrane</keyword>
<proteinExistence type="predicted"/>
<keyword evidence="3" id="KW-1185">Reference proteome</keyword>
<keyword evidence="1" id="KW-1133">Transmembrane helix</keyword>
<dbReference type="EMBL" id="JAHMHR010000005">
    <property type="protein sequence ID" value="KAK1690903.1"/>
    <property type="molecule type" value="Genomic_DNA"/>
</dbReference>
<evidence type="ECO:0000256" key="1">
    <source>
        <dbReference type="SAM" id="Phobius"/>
    </source>
</evidence>
<feature type="transmembrane region" description="Helical" evidence="1">
    <location>
        <begin position="25"/>
        <end position="45"/>
    </location>
</feature>
<reference evidence="2" key="1">
    <citation type="submission" date="2021-06" db="EMBL/GenBank/DDBJ databases">
        <title>Comparative genomics, transcriptomics and evolutionary studies reveal genomic signatures of adaptation to plant cell wall in hemibiotrophic fungi.</title>
        <authorList>
            <consortium name="DOE Joint Genome Institute"/>
            <person name="Baroncelli R."/>
            <person name="Diaz J.F."/>
            <person name="Benocci T."/>
            <person name="Peng M."/>
            <person name="Battaglia E."/>
            <person name="Haridas S."/>
            <person name="Andreopoulos W."/>
            <person name="Labutti K."/>
            <person name="Pangilinan J."/>
            <person name="Floch G.L."/>
            <person name="Makela M.R."/>
            <person name="Henrissat B."/>
            <person name="Grigoriev I.V."/>
            <person name="Crouch J.A."/>
            <person name="De Vries R.P."/>
            <person name="Sukno S.A."/>
            <person name="Thon M.R."/>
        </authorList>
    </citation>
    <scope>NUCLEOTIDE SEQUENCE</scope>
    <source>
        <strain evidence="2">CBS 193.32</strain>
    </source>
</reference>
<evidence type="ECO:0000313" key="3">
    <source>
        <dbReference type="Proteomes" id="UP001224890"/>
    </source>
</evidence>
<dbReference type="GeneID" id="85451218"/>
<name>A0AAJ0AV18_9PEZI</name>
<sequence>MRETTEPRIWVISRESKSLWGWRFVIRWILKIPVMGLVGSASVLFTKETWVPYERESFCDWPVTSGVHFCVYCHGEMPFCYGICCLKIPNRESLPIHLL</sequence>
<organism evidence="2 3">
    <name type="scientific">Colletotrichum godetiae</name>
    <dbReference type="NCBI Taxonomy" id="1209918"/>
    <lineage>
        <taxon>Eukaryota</taxon>
        <taxon>Fungi</taxon>
        <taxon>Dikarya</taxon>
        <taxon>Ascomycota</taxon>
        <taxon>Pezizomycotina</taxon>
        <taxon>Sordariomycetes</taxon>
        <taxon>Hypocreomycetidae</taxon>
        <taxon>Glomerellales</taxon>
        <taxon>Glomerellaceae</taxon>
        <taxon>Colletotrichum</taxon>
        <taxon>Colletotrichum acutatum species complex</taxon>
    </lineage>
</organism>